<evidence type="ECO:0000313" key="3">
    <source>
        <dbReference type="EMBL" id="TFK81057.1"/>
    </source>
</evidence>
<dbReference type="Proteomes" id="UP000308197">
    <property type="component" value="Unassembled WGS sequence"/>
</dbReference>
<feature type="compositionally biased region" description="Basic and acidic residues" evidence="1">
    <location>
        <begin position="45"/>
        <end position="54"/>
    </location>
</feature>
<evidence type="ECO:0000256" key="1">
    <source>
        <dbReference type="SAM" id="MobiDB-lite"/>
    </source>
</evidence>
<dbReference type="Pfam" id="PF18803">
    <property type="entry name" value="CxC2"/>
    <property type="match status" value="1"/>
</dbReference>
<feature type="domain" description="CxC2-like cysteine cluster KDZ transposase-associated" evidence="2">
    <location>
        <begin position="188"/>
        <end position="296"/>
    </location>
</feature>
<organism evidence="3 4">
    <name type="scientific">Polyporus arcularius HHB13444</name>
    <dbReference type="NCBI Taxonomy" id="1314778"/>
    <lineage>
        <taxon>Eukaryota</taxon>
        <taxon>Fungi</taxon>
        <taxon>Dikarya</taxon>
        <taxon>Basidiomycota</taxon>
        <taxon>Agaricomycotina</taxon>
        <taxon>Agaricomycetes</taxon>
        <taxon>Polyporales</taxon>
        <taxon>Polyporaceae</taxon>
        <taxon>Polyporus</taxon>
    </lineage>
</organism>
<feature type="region of interest" description="Disordered" evidence="1">
    <location>
        <begin position="1"/>
        <end position="23"/>
    </location>
</feature>
<dbReference type="InterPro" id="IPR041457">
    <property type="entry name" value="CxC2_KDZ-assoc"/>
</dbReference>
<dbReference type="PANTHER" id="PTHR33096">
    <property type="entry name" value="CXC2 DOMAIN-CONTAINING PROTEIN"/>
    <property type="match status" value="1"/>
</dbReference>
<keyword evidence="4" id="KW-1185">Reference proteome</keyword>
<feature type="compositionally biased region" description="Basic residues" evidence="1">
    <location>
        <begin position="1"/>
        <end position="14"/>
    </location>
</feature>
<reference evidence="3 4" key="1">
    <citation type="journal article" date="2019" name="Nat. Ecol. Evol.">
        <title>Megaphylogeny resolves global patterns of mushroom evolution.</title>
        <authorList>
            <person name="Varga T."/>
            <person name="Krizsan K."/>
            <person name="Foldi C."/>
            <person name="Dima B."/>
            <person name="Sanchez-Garcia M."/>
            <person name="Sanchez-Ramirez S."/>
            <person name="Szollosi G.J."/>
            <person name="Szarkandi J.G."/>
            <person name="Papp V."/>
            <person name="Albert L."/>
            <person name="Andreopoulos W."/>
            <person name="Angelini C."/>
            <person name="Antonin V."/>
            <person name="Barry K.W."/>
            <person name="Bougher N.L."/>
            <person name="Buchanan P."/>
            <person name="Buyck B."/>
            <person name="Bense V."/>
            <person name="Catcheside P."/>
            <person name="Chovatia M."/>
            <person name="Cooper J."/>
            <person name="Damon W."/>
            <person name="Desjardin D."/>
            <person name="Finy P."/>
            <person name="Geml J."/>
            <person name="Haridas S."/>
            <person name="Hughes K."/>
            <person name="Justo A."/>
            <person name="Karasinski D."/>
            <person name="Kautmanova I."/>
            <person name="Kiss B."/>
            <person name="Kocsube S."/>
            <person name="Kotiranta H."/>
            <person name="LaButti K.M."/>
            <person name="Lechner B.E."/>
            <person name="Liimatainen K."/>
            <person name="Lipzen A."/>
            <person name="Lukacs Z."/>
            <person name="Mihaltcheva S."/>
            <person name="Morgado L.N."/>
            <person name="Niskanen T."/>
            <person name="Noordeloos M.E."/>
            <person name="Ohm R.A."/>
            <person name="Ortiz-Santana B."/>
            <person name="Ovrebo C."/>
            <person name="Racz N."/>
            <person name="Riley R."/>
            <person name="Savchenko A."/>
            <person name="Shiryaev A."/>
            <person name="Soop K."/>
            <person name="Spirin V."/>
            <person name="Szebenyi C."/>
            <person name="Tomsovsky M."/>
            <person name="Tulloss R.E."/>
            <person name="Uehling J."/>
            <person name="Grigoriev I.V."/>
            <person name="Vagvolgyi C."/>
            <person name="Papp T."/>
            <person name="Martin F.M."/>
            <person name="Miettinen O."/>
            <person name="Hibbett D.S."/>
            <person name="Nagy L.G."/>
        </authorList>
    </citation>
    <scope>NUCLEOTIDE SEQUENCE [LARGE SCALE GENOMIC DNA]</scope>
    <source>
        <strain evidence="3 4">HHB13444</strain>
    </source>
</reference>
<evidence type="ECO:0000259" key="2">
    <source>
        <dbReference type="Pfam" id="PF18803"/>
    </source>
</evidence>
<accession>A0A5C3NWY6</accession>
<dbReference type="STRING" id="1314778.A0A5C3NWY6"/>
<sequence length="983" mass="109410">MSSRSNKKAKKGRQHGGFYEPPTAASQILSLSADGRRLHVQNELLREPVARSESELAPQTGSASEGGPDFVLDAALPPSGAETVEGVQGMAVVAKARAKRYPASDEPLRAWIPYRDQYLDEVVRLEGRAWARMTTLCPCCDKAAPAFRCAECTGGDILCQECVVQLHAHLPLHRIQRWDGTFFRNVTLRDLGLFVRPAHLDGSSCLTCRPGPEGLTPITIVHANGLHIVNVQFCSCVQEERRTLFLRLAWWPATATDPRTCAMFFVLKQFHLLNLQGKLTIYDFYKSLELATDNTGLEKIPDRAQAMTLMVRQWRHVMLAKRAGRGHDSGGIESTAQGGLALKCRACPHPGVNLPANWEDAHQEDAWLYQLMISQDANFRLKNRLRTGSHEDPWLGPGLAYCVDDGPYGDYVMSLASQEDIRTCSGFAALLNALTRSSKGLRATGLIAVSCRHELFLSKGMGDLQKGERWANIDYLVASAVKGTGVRRVMDSYDVGCEHEKGFFVRAAEFPDHIKLDLPKEAWVFVVPKFHVSAHKPECQGAFSPNYVPFTGRFDGEHVERLWSILNPAAPSTKEMGPGSRKETLDDLCSFNNWRKTVNLAGEQLLKLLVEAIPEASSHKKDFEAFDSKLRRERPQEVERWMEMVHVWEQDRRNSPSPFTIVQKTVTRAEVRLRLLAEDNHLSANSRAVDLETGPSAFIVLGLEILAAQRNLALQRKEADDSDSAMLRIKVQKRLATLLGKVHKFRQLQAAYMPAIHDSSTSSTPPRALTALDVETFAVVLPSDLPPEQRELVCGQKLPRVEDELQYADACDALEDLRHSLRMRTCYNQDKIANVTGQVPNTKARSLQSSVDQAVKNAADRYCRARQAIERLRGAGPWQEVLRPLLQTDLRQGQASLTQPVSDELAEGLIAYADEHADMEMSIAEAFVAKWAVVREKAHAYLNNAHASSGQAPQSQSQRVEVVQVEIEVASEVEESGSEDEGR</sequence>
<dbReference type="PANTHER" id="PTHR33096:SF1">
    <property type="entry name" value="CXC1-LIKE CYSTEINE CLUSTER ASSOCIATED WITH KDZ TRANSPOSASES DOMAIN-CONTAINING PROTEIN"/>
    <property type="match status" value="1"/>
</dbReference>
<feature type="region of interest" description="Disordered" evidence="1">
    <location>
        <begin position="45"/>
        <end position="75"/>
    </location>
</feature>
<dbReference type="CDD" id="cd19757">
    <property type="entry name" value="Bbox1"/>
    <property type="match status" value="1"/>
</dbReference>
<protein>
    <recommendedName>
        <fullName evidence="2">CxC2-like cysteine cluster KDZ transposase-associated domain-containing protein</fullName>
    </recommendedName>
</protein>
<evidence type="ECO:0000313" key="4">
    <source>
        <dbReference type="Proteomes" id="UP000308197"/>
    </source>
</evidence>
<proteinExistence type="predicted"/>
<gene>
    <name evidence="3" type="ORF">K466DRAFT_502825</name>
</gene>
<name>A0A5C3NWY6_9APHY</name>
<dbReference type="InterPro" id="IPR040521">
    <property type="entry name" value="KDZ"/>
</dbReference>
<dbReference type="AlphaFoldDB" id="A0A5C3NWY6"/>
<dbReference type="Pfam" id="PF18758">
    <property type="entry name" value="KDZ"/>
    <property type="match status" value="1"/>
</dbReference>
<dbReference type="InParanoid" id="A0A5C3NWY6"/>
<dbReference type="EMBL" id="ML211662">
    <property type="protein sequence ID" value="TFK81057.1"/>
    <property type="molecule type" value="Genomic_DNA"/>
</dbReference>